<feature type="transmembrane region" description="Helical" evidence="6">
    <location>
        <begin position="587"/>
        <end position="611"/>
    </location>
</feature>
<comment type="caution">
    <text evidence="9">The sequence shown here is derived from an EMBL/GenBank/DDBJ whole genome shotgun (WGS) entry which is preliminary data.</text>
</comment>
<feature type="non-terminal residue" evidence="9">
    <location>
        <position position="713"/>
    </location>
</feature>
<feature type="transmembrane region" description="Helical" evidence="6">
    <location>
        <begin position="430"/>
        <end position="454"/>
    </location>
</feature>
<dbReference type="AlphaFoldDB" id="A0AAN8ZGV2"/>
<dbReference type="Pfam" id="PF01061">
    <property type="entry name" value="ABC2_membrane"/>
    <property type="match status" value="1"/>
</dbReference>
<name>A0AAN8ZGV2_9MAGN</name>
<keyword evidence="3 6" id="KW-0812">Transmembrane</keyword>
<accession>A0AAN8ZGV2</accession>
<evidence type="ECO:0000256" key="6">
    <source>
        <dbReference type="SAM" id="Phobius"/>
    </source>
</evidence>
<evidence type="ECO:0000259" key="7">
    <source>
        <dbReference type="Pfam" id="PF01061"/>
    </source>
</evidence>
<dbReference type="EMBL" id="JBAMMX010000006">
    <property type="protein sequence ID" value="KAK6937217.1"/>
    <property type="molecule type" value="Genomic_DNA"/>
</dbReference>
<protein>
    <submittedName>
        <fullName evidence="9">Plant PDR ABC transporter associated</fullName>
    </submittedName>
</protein>
<evidence type="ECO:0000256" key="5">
    <source>
        <dbReference type="ARBA" id="ARBA00023136"/>
    </source>
</evidence>
<reference evidence="9 10" key="1">
    <citation type="submission" date="2023-12" db="EMBL/GenBank/DDBJ databases">
        <title>A high-quality genome assembly for Dillenia turbinata (Dilleniales).</title>
        <authorList>
            <person name="Chanderbali A."/>
        </authorList>
    </citation>
    <scope>NUCLEOTIDE SEQUENCE [LARGE SCALE GENOMIC DNA]</scope>
    <source>
        <strain evidence="9">LSX21</strain>
        <tissue evidence="9">Leaf</tissue>
    </source>
</reference>
<comment type="subcellular location">
    <subcellularLocation>
        <location evidence="1">Membrane</location>
        <topology evidence="1">Multi-pass membrane protein</topology>
    </subcellularLocation>
</comment>
<feature type="transmembrane region" description="Helical" evidence="6">
    <location>
        <begin position="618"/>
        <end position="637"/>
    </location>
</feature>
<evidence type="ECO:0000313" key="10">
    <source>
        <dbReference type="Proteomes" id="UP001370490"/>
    </source>
</evidence>
<sequence>MHQATTYVWTDDKWMNEHVNNYINKAKSTKEVTALSPLELADIRRSIGSSFHQLASSFRSTSDRRSVEDNDDELQLQWAAIERLPTYERIRTSLFHHQNPIDGKEDKQKRVTDVTKLRALERHVFIDKLLKQIEEDNKQLLQKQRERTDRVGLVFPTIEVRYQNLSVEAECEVVQGKPLPTLWNTLNSFLQAVLYINKCKSQANKIKILHDVSGEISYNGYTLNGFIPQKTSSYISQHDVHLSEMTVRETLDFSARCQGNGNKAETMKEVTRREKQAGIVPEPDIDTYMKAISADGLKSSLQTDYILKVFQPDASAFSCTPSINIDIPFGSCSVPKACCGCILRPLCFTSNVSLWRLHNSKIRKVVKTSFITASFPSWLKWGFWISPLSYAEIGASLNEFLAPRWQKVSSSNQTLGQQVLTKHGLYFSGYYFWVSMGALLGFWILLNLGFTIALSYSKAPGTTRATISHEKFTKLQEREDSSNRSQHHLQISTTKGVLETKDLGVILPFEPVTVTFHSIQYFVDTPKLILMKRGGQIIYSGELGHNSNKLIQYFEVVIEIPYIFLQSVLIVMITYPAIDYFCSVYKIFWYSYAIFCTLLYFNYLGLLLVSLSPSFQAASVWVSFSYTLLNLFSGYLIPEPKIPKWWVWLYWICPNAWSLKGLLTSQYGDIKKEINAFGERKAVNEFLRSYFGYNHDQLSLVAVVLFVVPLLFA</sequence>
<dbReference type="Pfam" id="PF08370">
    <property type="entry name" value="PDR_assoc"/>
    <property type="match status" value="1"/>
</dbReference>
<keyword evidence="4 6" id="KW-1133">Transmembrane helix</keyword>
<keyword evidence="5 6" id="KW-0472">Membrane</keyword>
<evidence type="ECO:0000256" key="1">
    <source>
        <dbReference type="ARBA" id="ARBA00004141"/>
    </source>
</evidence>
<gene>
    <name evidence="9" type="ORF">RJ641_030725</name>
</gene>
<feature type="transmembrane region" description="Helical" evidence="6">
    <location>
        <begin position="697"/>
        <end position="712"/>
    </location>
</feature>
<feature type="transmembrane region" description="Helical" evidence="6">
    <location>
        <begin position="556"/>
        <end position="575"/>
    </location>
</feature>
<dbReference type="InterPro" id="IPR013525">
    <property type="entry name" value="ABC2_TM"/>
</dbReference>
<feature type="domain" description="ABC-2 type transporter transmembrane" evidence="7">
    <location>
        <begin position="555"/>
        <end position="667"/>
    </location>
</feature>
<dbReference type="PANTHER" id="PTHR19241">
    <property type="entry name" value="ATP-BINDING CASSETTE TRANSPORTER"/>
    <property type="match status" value="1"/>
</dbReference>
<dbReference type="InterPro" id="IPR027417">
    <property type="entry name" value="P-loop_NTPase"/>
</dbReference>
<feature type="domain" description="Plant PDR ABC transporter associated" evidence="8">
    <location>
        <begin position="405"/>
        <end position="467"/>
    </location>
</feature>
<proteinExistence type="predicted"/>
<evidence type="ECO:0000256" key="2">
    <source>
        <dbReference type="ARBA" id="ARBA00022448"/>
    </source>
</evidence>
<evidence type="ECO:0000313" key="9">
    <source>
        <dbReference type="EMBL" id="KAK6937217.1"/>
    </source>
</evidence>
<keyword evidence="2" id="KW-0813">Transport</keyword>
<evidence type="ECO:0000259" key="8">
    <source>
        <dbReference type="Pfam" id="PF08370"/>
    </source>
</evidence>
<evidence type="ECO:0000256" key="3">
    <source>
        <dbReference type="ARBA" id="ARBA00022692"/>
    </source>
</evidence>
<keyword evidence="10" id="KW-1185">Reference proteome</keyword>
<dbReference type="Proteomes" id="UP001370490">
    <property type="component" value="Unassembled WGS sequence"/>
</dbReference>
<dbReference type="GO" id="GO:0140359">
    <property type="term" value="F:ABC-type transporter activity"/>
    <property type="evidence" value="ECO:0007669"/>
    <property type="project" value="InterPro"/>
</dbReference>
<evidence type="ECO:0000256" key="4">
    <source>
        <dbReference type="ARBA" id="ARBA00022989"/>
    </source>
</evidence>
<dbReference type="GO" id="GO:0005886">
    <property type="term" value="C:plasma membrane"/>
    <property type="evidence" value="ECO:0007669"/>
    <property type="project" value="UniProtKB-ARBA"/>
</dbReference>
<organism evidence="9 10">
    <name type="scientific">Dillenia turbinata</name>
    <dbReference type="NCBI Taxonomy" id="194707"/>
    <lineage>
        <taxon>Eukaryota</taxon>
        <taxon>Viridiplantae</taxon>
        <taxon>Streptophyta</taxon>
        <taxon>Embryophyta</taxon>
        <taxon>Tracheophyta</taxon>
        <taxon>Spermatophyta</taxon>
        <taxon>Magnoliopsida</taxon>
        <taxon>eudicotyledons</taxon>
        <taxon>Gunneridae</taxon>
        <taxon>Pentapetalae</taxon>
        <taxon>Dilleniales</taxon>
        <taxon>Dilleniaceae</taxon>
        <taxon>Dillenia</taxon>
    </lineage>
</organism>
<dbReference type="InterPro" id="IPR013581">
    <property type="entry name" value="PDR_assoc"/>
</dbReference>
<dbReference type="Gene3D" id="3.40.50.300">
    <property type="entry name" value="P-loop containing nucleotide triphosphate hydrolases"/>
    <property type="match status" value="1"/>
</dbReference>